<dbReference type="CDD" id="cd00063">
    <property type="entry name" value="FN3"/>
    <property type="match status" value="1"/>
</dbReference>
<dbReference type="InterPro" id="IPR003961">
    <property type="entry name" value="FN3_dom"/>
</dbReference>
<dbReference type="Proteomes" id="UP001381693">
    <property type="component" value="Unassembled WGS sequence"/>
</dbReference>
<comment type="caution">
    <text evidence="2">The sequence shown here is derived from an EMBL/GenBank/DDBJ whole genome shotgun (WGS) entry which is preliminary data.</text>
</comment>
<gene>
    <name evidence="2" type="ORF">SK128_019260</name>
</gene>
<dbReference type="EMBL" id="JAXCGZ010003882">
    <property type="protein sequence ID" value="KAK7082828.1"/>
    <property type="molecule type" value="Genomic_DNA"/>
</dbReference>
<name>A0AAN8XN02_HALRR</name>
<dbReference type="SUPFAM" id="SSF49265">
    <property type="entry name" value="Fibronectin type III"/>
    <property type="match status" value="1"/>
</dbReference>
<feature type="non-terminal residue" evidence="2">
    <location>
        <position position="1"/>
    </location>
</feature>
<dbReference type="Gene3D" id="2.60.40.10">
    <property type="entry name" value="Immunoglobulins"/>
    <property type="match status" value="1"/>
</dbReference>
<accession>A0AAN8XN02</accession>
<dbReference type="PROSITE" id="PS50853">
    <property type="entry name" value="FN3"/>
    <property type="match status" value="1"/>
</dbReference>
<dbReference type="AlphaFoldDB" id="A0AAN8XN02"/>
<proteinExistence type="predicted"/>
<feature type="domain" description="Fibronectin type-III" evidence="1">
    <location>
        <begin position="3"/>
        <end position="97"/>
    </location>
</feature>
<reference evidence="2 3" key="1">
    <citation type="submission" date="2023-11" db="EMBL/GenBank/DDBJ databases">
        <title>Halocaridina rubra genome assembly.</title>
        <authorList>
            <person name="Smith C."/>
        </authorList>
    </citation>
    <scope>NUCLEOTIDE SEQUENCE [LARGE SCALE GENOMIC DNA]</scope>
    <source>
        <strain evidence="2">EP-1</strain>
        <tissue evidence="2">Whole</tissue>
    </source>
</reference>
<keyword evidence="3" id="KW-1185">Reference proteome</keyword>
<sequence length="165" mass="18313">PNRPEDVTILVKSGKMAQVSLDPPLTGGYSAFRLKVIPISEPQNSIRNLLITESQLPFVLKELTPGASYELQLYTVYENKESDAYFSSNFTTQTLPGPMSETLPSPLIETLPRPLFEALSCPVFETLPRPMFETLPSPMFETLPRPMFETLPCPMFETASPVGTA</sequence>
<evidence type="ECO:0000313" key="3">
    <source>
        <dbReference type="Proteomes" id="UP001381693"/>
    </source>
</evidence>
<evidence type="ECO:0000313" key="2">
    <source>
        <dbReference type="EMBL" id="KAK7082828.1"/>
    </source>
</evidence>
<protein>
    <recommendedName>
        <fullName evidence="1">Fibronectin type-III domain-containing protein</fullName>
    </recommendedName>
</protein>
<dbReference type="InterPro" id="IPR036116">
    <property type="entry name" value="FN3_sf"/>
</dbReference>
<organism evidence="2 3">
    <name type="scientific">Halocaridina rubra</name>
    <name type="common">Hawaiian red shrimp</name>
    <dbReference type="NCBI Taxonomy" id="373956"/>
    <lineage>
        <taxon>Eukaryota</taxon>
        <taxon>Metazoa</taxon>
        <taxon>Ecdysozoa</taxon>
        <taxon>Arthropoda</taxon>
        <taxon>Crustacea</taxon>
        <taxon>Multicrustacea</taxon>
        <taxon>Malacostraca</taxon>
        <taxon>Eumalacostraca</taxon>
        <taxon>Eucarida</taxon>
        <taxon>Decapoda</taxon>
        <taxon>Pleocyemata</taxon>
        <taxon>Caridea</taxon>
        <taxon>Atyoidea</taxon>
        <taxon>Atyidae</taxon>
        <taxon>Halocaridina</taxon>
    </lineage>
</organism>
<dbReference type="InterPro" id="IPR013783">
    <property type="entry name" value="Ig-like_fold"/>
</dbReference>
<evidence type="ECO:0000259" key="1">
    <source>
        <dbReference type="PROSITE" id="PS50853"/>
    </source>
</evidence>